<evidence type="ECO:0000313" key="8">
    <source>
        <dbReference type="EMBL" id="SEQ59473.1"/>
    </source>
</evidence>
<dbReference type="Proteomes" id="UP000199233">
    <property type="component" value="Unassembled WGS sequence"/>
</dbReference>
<keyword evidence="3 7" id="KW-0479">Metal-binding</keyword>
<dbReference type="InterPro" id="IPR036396">
    <property type="entry name" value="Cyt_P450_sf"/>
</dbReference>
<dbReference type="CDD" id="cd11078">
    <property type="entry name" value="CYP130-like"/>
    <property type="match status" value="1"/>
</dbReference>
<protein>
    <submittedName>
        <fullName evidence="8">Cytochrome P450</fullName>
    </submittedName>
</protein>
<keyword evidence="2 7" id="KW-0349">Heme</keyword>
<dbReference type="PANTHER" id="PTHR46696">
    <property type="entry name" value="P450, PUTATIVE (EUROFUNG)-RELATED"/>
    <property type="match status" value="1"/>
</dbReference>
<evidence type="ECO:0000256" key="1">
    <source>
        <dbReference type="ARBA" id="ARBA00010617"/>
    </source>
</evidence>
<evidence type="ECO:0000256" key="6">
    <source>
        <dbReference type="ARBA" id="ARBA00023033"/>
    </source>
</evidence>
<dbReference type="PROSITE" id="PS00086">
    <property type="entry name" value="CYTOCHROME_P450"/>
    <property type="match status" value="1"/>
</dbReference>
<dbReference type="STRING" id="489703.SAMN04488038_10895"/>
<keyword evidence="6 7" id="KW-0503">Monooxygenase</keyword>
<keyword evidence="5 7" id="KW-0408">Iron</keyword>
<proteinExistence type="inferred from homology"/>
<dbReference type="GO" id="GO:0005506">
    <property type="term" value="F:iron ion binding"/>
    <property type="evidence" value="ECO:0007669"/>
    <property type="project" value="InterPro"/>
</dbReference>
<dbReference type="InterPro" id="IPR017972">
    <property type="entry name" value="Cyt_P450_CS"/>
</dbReference>
<keyword evidence="4 7" id="KW-0560">Oxidoreductase</keyword>
<dbReference type="GO" id="GO:0008395">
    <property type="term" value="F:steroid hydroxylase activity"/>
    <property type="evidence" value="ECO:0007669"/>
    <property type="project" value="TreeGrafter"/>
</dbReference>
<name>A0A1H9HB21_9GAMM</name>
<evidence type="ECO:0000256" key="3">
    <source>
        <dbReference type="ARBA" id="ARBA00022723"/>
    </source>
</evidence>
<dbReference type="Gene3D" id="1.10.630.10">
    <property type="entry name" value="Cytochrome P450"/>
    <property type="match status" value="1"/>
</dbReference>
<accession>A0A1H9HB21</accession>
<evidence type="ECO:0000256" key="5">
    <source>
        <dbReference type="ARBA" id="ARBA00023004"/>
    </source>
</evidence>
<dbReference type="PRINTS" id="PR00359">
    <property type="entry name" value="BP450"/>
</dbReference>
<dbReference type="EMBL" id="FOFS01000008">
    <property type="protein sequence ID" value="SEQ59473.1"/>
    <property type="molecule type" value="Genomic_DNA"/>
</dbReference>
<sequence>MSAALQWDPYNVEQRQNPYPTYRRLREEAPLYYNEEHDFYALSRYADVKAGLEDRETFSSARGGILELIKANVQLPPAVFIFQDAPVHTAYRGIMQRIITPKRMNALEQQIRDLCARSLDPVVGKEGFDFIANLGAEMPMRVIGMLLGIPEEDQKHVREFADGALRTEAGKPMEYNPGNFTGEVAGVFDEYIDWRMKHPSDDVMTEMLNAEFRDASGTLRKLDRDELLAMINMVAGAGNETTNRLIGWTGKVLAEHPDQRRELAKNPALIPQAIEELLRFESPGPFTGRYTTREMEFYGRKVPAGSVVLLMNSAGNRDDRFFVDGDRFDIHRERRPHLGFGHGAHVCIGSALARLEGRVALEEVLKRFTDWEVDYERAQLATTSTVRGWETLPVFTDPAAKQRTLAARSKPAAPAAAAAPVVNVPVEGTWNLVIKSPTGPMPTVLVIERDGDKLSGTQSGQGMTTAIADVKFDGRQLSWVNHVTKPMKLKLECSGVIEGASISGKAKAGFLGSYAFTGSKA</sequence>
<dbReference type="InterPro" id="IPR002397">
    <property type="entry name" value="Cyt_P450_B"/>
</dbReference>
<evidence type="ECO:0000256" key="7">
    <source>
        <dbReference type="RuleBase" id="RU000461"/>
    </source>
</evidence>
<dbReference type="GO" id="GO:0006707">
    <property type="term" value="P:cholesterol catabolic process"/>
    <property type="evidence" value="ECO:0007669"/>
    <property type="project" value="TreeGrafter"/>
</dbReference>
<evidence type="ECO:0000256" key="2">
    <source>
        <dbReference type="ARBA" id="ARBA00022617"/>
    </source>
</evidence>
<comment type="similarity">
    <text evidence="1 7">Belongs to the cytochrome P450 family.</text>
</comment>
<dbReference type="FunFam" id="1.10.630.10:FF:000018">
    <property type="entry name" value="Cytochrome P450 monooxygenase"/>
    <property type="match status" value="1"/>
</dbReference>
<dbReference type="GO" id="GO:0020037">
    <property type="term" value="F:heme binding"/>
    <property type="evidence" value="ECO:0007669"/>
    <property type="project" value="InterPro"/>
</dbReference>
<dbReference type="AlphaFoldDB" id="A0A1H9HB21"/>
<dbReference type="InterPro" id="IPR001128">
    <property type="entry name" value="Cyt_P450"/>
</dbReference>
<keyword evidence="9" id="KW-1185">Reference proteome</keyword>
<dbReference type="SUPFAM" id="SSF48264">
    <property type="entry name" value="Cytochrome P450"/>
    <property type="match status" value="1"/>
</dbReference>
<evidence type="ECO:0000313" key="9">
    <source>
        <dbReference type="Proteomes" id="UP000199233"/>
    </source>
</evidence>
<reference evidence="8 9" key="1">
    <citation type="submission" date="2016-10" db="EMBL/GenBank/DDBJ databases">
        <authorList>
            <person name="de Groot N.N."/>
        </authorList>
    </citation>
    <scope>NUCLEOTIDE SEQUENCE [LARGE SCALE GENOMIC DNA]</scope>
    <source>
        <strain evidence="8 9">DSM 25927</strain>
    </source>
</reference>
<dbReference type="PRINTS" id="PR00385">
    <property type="entry name" value="P450"/>
</dbReference>
<dbReference type="PANTHER" id="PTHR46696:SF4">
    <property type="entry name" value="BIOTIN BIOSYNTHESIS CYTOCHROME P450"/>
    <property type="match status" value="1"/>
</dbReference>
<dbReference type="Pfam" id="PF00067">
    <property type="entry name" value="p450"/>
    <property type="match status" value="1"/>
</dbReference>
<organism evidence="8 9">
    <name type="scientific">Solimonas aquatica</name>
    <dbReference type="NCBI Taxonomy" id="489703"/>
    <lineage>
        <taxon>Bacteria</taxon>
        <taxon>Pseudomonadati</taxon>
        <taxon>Pseudomonadota</taxon>
        <taxon>Gammaproteobacteria</taxon>
        <taxon>Nevskiales</taxon>
        <taxon>Nevskiaceae</taxon>
        <taxon>Solimonas</taxon>
    </lineage>
</organism>
<dbReference type="GO" id="GO:0036199">
    <property type="term" value="F:cholest-4-en-3-one 26-monooxygenase activity"/>
    <property type="evidence" value="ECO:0007669"/>
    <property type="project" value="TreeGrafter"/>
</dbReference>
<gene>
    <name evidence="8" type="ORF">SAMN04488038_10895</name>
</gene>
<evidence type="ECO:0000256" key="4">
    <source>
        <dbReference type="ARBA" id="ARBA00023002"/>
    </source>
</evidence>